<organism evidence="2 3">
    <name type="scientific">Chrysophaeum taylorii</name>
    <dbReference type="NCBI Taxonomy" id="2483200"/>
    <lineage>
        <taxon>Eukaryota</taxon>
        <taxon>Sar</taxon>
        <taxon>Stramenopiles</taxon>
        <taxon>Ochrophyta</taxon>
        <taxon>Pelagophyceae</taxon>
        <taxon>Pelagomonadales</taxon>
        <taxon>Pelagomonadaceae</taxon>
        <taxon>Chrysophaeum</taxon>
    </lineage>
</organism>
<evidence type="ECO:0000313" key="2">
    <source>
        <dbReference type="EMBL" id="KAJ8601642.1"/>
    </source>
</evidence>
<dbReference type="Proteomes" id="UP001230188">
    <property type="component" value="Unassembled WGS sequence"/>
</dbReference>
<feature type="region of interest" description="Disordered" evidence="1">
    <location>
        <begin position="80"/>
        <end position="242"/>
    </location>
</feature>
<feature type="compositionally biased region" description="Low complexity" evidence="1">
    <location>
        <begin position="210"/>
        <end position="227"/>
    </location>
</feature>
<comment type="caution">
    <text evidence="2">The sequence shown here is derived from an EMBL/GenBank/DDBJ whole genome shotgun (WGS) entry which is preliminary data.</text>
</comment>
<proteinExistence type="predicted"/>
<sequence length="242" mass="26346">MMVQAVAAEVSPPEGVFVRTNSWVDVKEEQPPNFLGLTTDLGLEYLCGGVCCAYYDQRPPINVAETVAVEVMEPVSSYYDAPLPEVSRPPLRRSESLPAPQKPPLQSALRSKSYPAGSPLKKSVSFLLPAEGPRRRRSTTSHQQPSHQQPSHHQASHHQASQQQPSPPNSMYSKKYSNKPRGNAPPPPPPKSVHGSPKRKSSRASPRPPLSSSSSSSSSPPLQSGPRSSRKASARLQRSYTK</sequence>
<feature type="compositionally biased region" description="Low complexity" evidence="1">
    <location>
        <begin position="141"/>
        <end position="164"/>
    </location>
</feature>
<keyword evidence="3" id="KW-1185">Reference proteome</keyword>
<dbReference type="AlphaFoldDB" id="A0AAD7UCX8"/>
<protein>
    <submittedName>
        <fullName evidence="2">Uncharacterized protein</fullName>
    </submittedName>
</protein>
<name>A0AAD7UCX8_9STRA</name>
<gene>
    <name evidence="2" type="ORF">CTAYLR_009826</name>
</gene>
<dbReference type="EMBL" id="JAQMWT010000412">
    <property type="protein sequence ID" value="KAJ8601642.1"/>
    <property type="molecule type" value="Genomic_DNA"/>
</dbReference>
<reference evidence="2" key="1">
    <citation type="submission" date="2023-01" db="EMBL/GenBank/DDBJ databases">
        <title>Metagenome sequencing of chrysophaentin producing Chrysophaeum taylorii.</title>
        <authorList>
            <person name="Davison J."/>
            <person name="Bewley C."/>
        </authorList>
    </citation>
    <scope>NUCLEOTIDE SEQUENCE</scope>
    <source>
        <strain evidence="2">NIES-1699</strain>
    </source>
</reference>
<accession>A0AAD7UCX8</accession>
<evidence type="ECO:0000313" key="3">
    <source>
        <dbReference type="Proteomes" id="UP001230188"/>
    </source>
</evidence>
<evidence type="ECO:0000256" key="1">
    <source>
        <dbReference type="SAM" id="MobiDB-lite"/>
    </source>
</evidence>